<reference evidence="1" key="1">
    <citation type="submission" date="2021-02" db="EMBL/GenBank/DDBJ databases">
        <authorList>
            <consortium name="DOE Joint Genome Institute"/>
            <person name="Ahrendt S."/>
            <person name="Looney B.P."/>
            <person name="Miyauchi S."/>
            <person name="Morin E."/>
            <person name="Drula E."/>
            <person name="Courty P.E."/>
            <person name="Chicoki N."/>
            <person name="Fauchery L."/>
            <person name="Kohler A."/>
            <person name="Kuo A."/>
            <person name="Labutti K."/>
            <person name="Pangilinan J."/>
            <person name="Lipzen A."/>
            <person name="Riley R."/>
            <person name="Andreopoulos W."/>
            <person name="He G."/>
            <person name="Johnson J."/>
            <person name="Barry K.W."/>
            <person name="Grigoriev I.V."/>
            <person name="Nagy L."/>
            <person name="Hibbett D."/>
            <person name="Henrissat B."/>
            <person name="Matheny P.B."/>
            <person name="Labbe J."/>
            <person name="Martin F."/>
        </authorList>
    </citation>
    <scope>NUCLEOTIDE SEQUENCE</scope>
    <source>
        <strain evidence="1">FP105234-sp</strain>
    </source>
</reference>
<comment type="caution">
    <text evidence="1">The sequence shown here is derived from an EMBL/GenBank/DDBJ whole genome shotgun (WGS) entry which is preliminary data.</text>
</comment>
<dbReference type="EMBL" id="MU276092">
    <property type="protein sequence ID" value="KAI0041959.1"/>
    <property type="molecule type" value="Genomic_DNA"/>
</dbReference>
<organism evidence="1 2">
    <name type="scientific">Auriscalpium vulgare</name>
    <dbReference type="NCBI Taxonomy" id="40419"/>
    <lineage>
        <taxon>Eukaryota</taxon>
        <taxon>Fungi</taxon>
        <taxon>Dikarya</taxon>
        <taxon>Basidiomycota</taxon>
        <taxon>Agaricomycotina</taxon>
        <taxon>Agaricomycetes</taxon>
        <taxon>Russulales</taxon>
        <taxon>Auriscalpiaceae</taxon>
        <taxon>Auriscalpium</taxon>
    </lineage>
</organism>
<gene>
    <name evidence="1" type="ORF">FA95DRAFT_1564862</name>
</gene>
<keyword evidence="2" id="KW-1185">Reference proteome</keyword>
<name>A0ACB8RCX0_9AGAM</name>
<proteinExistence type="predicted"/>
<evidence type="ECO:0000313" key="1">
    <source>
        <dbReference type="EMBL" id="KAI0041959.1"/>
    </source>
</evidence>
<accession>A0ACB8RCX0</accession>
<evidence type="ECO:0000313" key="2">
    <source>
        <dbReference type="Proteomes" id="UP000814033"/>
    </source>
</evidence>
<sequence length="232" mass="24679">MAPYTPNSPQYGYAPSDMGTPSTPYMGTVGLPTPPNSAGKTTAYYPSRTPGTPGAPYMNVVPLPGHACAPPPLFPRAPQANNNAAYMTPPTSPARGAPPPTLHPYLASDQAAFNMMSVPHGNFAGMPASNPPVAAMALTIPGIPHTFTAHNPNGVTVYDVFNALYTGLAQSIPAEQLKYLGRDQIARSSMSHQQRNTRVRDNYVRYYDLLAGARQFGGLAPASDSTWTVRTF</sequence>
<protein>
    <submittedName>
        <fullName evidence="1">Uncharacterized protein</fullName>
    </submittedName>
</protein>
<reference evidence="1" key="2">
    <citation type="journal article" date="2022" name="New Phytol.">
        <title>Evolutionary transition to the ectomycorrhizal habit in the genomes of a hyperdiverse lineage of mushroom-forming fungi.</title>
        <authorList>
            <person name="Looney B."/>
            <person name="Miyauchi S."/>
            <person name="Morin E."/>
            <person name="Drula E."/>
            <person name="Courty P.E."/>
            <person name="Kohler A."/>
            <person name="Kuo A."/>
            <person name="LaButti K."/>
            <person name="Pangilinan J."/>
            <person name="Lipzen A."/>
            <person name="Riley R."/>
            <person name="Andreopoulos W."/>
            <person name="He G."/>
            <person name="Johnson J."/>
            <person name="Nolan M."/>
            <person name="Tritt A."/>
            <person name="Barry K.W."/>
            <person name="Grigoriev I.V."/>
            <person name="Nagy L.G."/>
            <person name="Hibbett D."/>
            <person name="Henrissat B."/>
            <person name="Matheny P.B."/>
            <person name="Labbe J."/>
            <person name="Martin F.M."/>
        </authorList>
    </citation>
    <scope>NUCLEOTIDE SEQUENCE</scope>
    <source>
        <strain evidence="1">FP105234-sp</strain>
    </source>
</reference>
<dbReference type="Proteomes" id="UP000814033">
    <property type="component" value="Unassembled WGS sequence"/>
</dbReference>